<sequence length="75" mass="8463">MRETTLKVLAETSLATKLAYNAHETAMLTGLSVSYVRELKAKGEIKSIKIGKRRLVNRDALREFLGMRQEPRGES</sequence>
<evidence type="ECO:0000313" key="2">
    <source>
        <dbReference type="EMBL" id="PIO45135.1"/>
    </source>
</evidence>
<organism evidence="2 3">
    <name type="scientific">Phyllobacterium zundukense</name>
    <dbReference type="NCBI Taxonomy" id="1867719"/>
    <lineage>
        <taxon>Bacteria</taxon>
        <taxon>Pseudomonadati</taxon>
        <taxon>Pseudomonadota</taxon>
        <taxon>Alphaproteobacteria</taxon>
        <taxon>Hyphomicrobiales</taxon>
        <taxon>Phyllobacteriaceae</taxon>
        <taxon>Phyllobacterium</taxon>
    </lineage>
</organism>
<dbReference type="Proteomes" id="UP000232163">
    <property type="component" value="Unassembled WGS sequence"/>
</dbReference>
<comment type="caution">
    <text evidence="2">The sequence shown here is derived from an EMBL/GenBank/DDBJ whole genome shotgun (WGS) entry which is preliminary data.</text>
</comment>
<dbReference type="InterPro" id="IPR010093">
    <property type="entry name" value="SinI_DNA-bd"/>
</dbReference>
<protein>
    <recommendedName>
        <fullName evidence="1">Helix-turn-helix domain-containing protein</fullName>
    </recommendedName>
</protein>
<accession>A0A2N9W067</accession>
<gene>
    <name evidence="2" type="ORF">B5P45_08810</name>
</gene>
<reference evidence="2 3" key="1">
    <citation type="journal article" date="2017" name="Int J Environ Stud">
        <title>Does the Miocene-Pliocene relict legume Oxytropis triphylla form nitrogen-fixing nodules with a combination of bacterial strains?</title>
        <authorList>
            <person name="Safronova V."/>
            <person name="Belimov A."/>
            <person name="Sazanova A."/>
            <person name="Kuznetsova I."/>
            <person name="Popova J."/>
            <person name="Andronov E."/>
            <person name="Verkhozina A."/>
            <person name="Tikhonovich I."/>
        </authorList>
    </citation>
    <scope>NUCLEOTIDE SEQUENCE [LARGE SCALE GENOMIC DNA]</scope>
    <source>
        <strain evidence="2 3">Tri-38</strain>
    </source>
</reference>
<feature type="domain" description="Helix-turn-helix" evidence="1">
    <location>
        <begin position="23"/>
        <end position="65"/>
    </location>
</feature>
<dbReference type="OrthoDB" id="7173980at2"/>
<proteinExistence type="predicted"/>
<dbReference type="GO" id="GO:0003677">
    <property type="term" value="F:DNA binding"/>
    <property type="evidence" value="ECO:0007669"/>
    <property type="project" value="InterPro"/>
</dbReference>
<evidence type="ECO:0000259" key="1">
    <source>
        <dbReference type="Pfam" id="PF12728"/>
    </source>
</evidence>
<dbReference type="RefSeq" id="WP_099997927.1">
    <property type="nucleotide sequence ID" value="NZ_CP017940.1"/>
</dbReference>
<dbReference type="AlphaFoldDB" id="A0A2N9W067"/>
<name>A0A2N9W067_9HYPH</name>
<dbReference type="EMBL" id="MZMT01000023">
    <property type="protein sequence ID" value="PIO45135.1"/>
    <property type="molecule type" value="Genomic_DNA"/>
</dbReference>
<evidence type="ECO:0000313" key="3">
    <source>
        <dbReference type="Proteomes" id="UP000232163"/>
    </source>
</evidence>
<dbReference type="NCBIfam" id="TIGR01764">
    <property type="entry name" value="excise"/>
    <property type="match status" value="1"/>
</dbReference>
<keyword evidence="3" id="KW-1185">Reference proteome</keyword>
<dbReference type="InterPro" id="IPR041657">
    <property type="entry name" value="HTH_17"/>
</dbReference>
<dbReference type="Pfam" id="PF12728">
    <property type="entry name" value="HTH_17"/>
    <property type="match status" value="1"/>
</dbReference>
<dbReference type="KEGG" id="pht:BLM14_02350"/>